<dbReference type="Pfam" id="PF01040">
    <property type="entry name" value="UbiA"/>
    <property type="match status" value="1"/>
</dbReference>
<keyword evidence="9 11" id="KW-1133">Transmembrane helix</keyword>
<keyword evidence="10 11" id="KW-0472">Membrane</keyword>
<evidence type="ECO:0000256" key="5">
    <source>
        <dbReference type="ARBA" id="ARBA00022519"/>
    </source>
</evidence>
<dbReference type="GO" id="GO:0005886">
    <property type="term" value="C:plasma membrane"/>
    <property type="evidence" value="ECO:0007669"/>
    <property type="project" value="UniProtKB-SubCell"/>
</dbReference>
<organism evidence="13 14">
    <name type="scientific">Quisquiliibacterium transsilvanicum</name>
    <dbReference type="NCBI Taxonomy" id="1549638"/>
    <lineage>
        <taxon>Bacteria</taxon>
        <taxon>Pseudomonadati</taxon>
        <taxon>Pseudomonadota</taxon>
        <taxon>Betaproteobacteria</taxon>
        <taxon>Burkholderiales</taxon>
        <taxon>Burkholderiaceae</taxon>
        <taxon>Quisquiliibacterium</taxon>
    </lineage>
</organism>
<keyword evidence="11" id="KW-0460">Magnesium</keyword>
<evidence type="ECO:0000256" key="9">
    <source>
        <dbReference type="ARBA" id="ARBA00022989"/>
    </source>
</evidence>
<feature type="transmembrane region" description="Helical" evidence="11">
    <location>
        <begin position="49"/>
        <end position="70"/>
    </location>
</feature>
<comment type="cofactor">
    <cofactor evidence="1 11">
        <name>Mg(2+)</name>
        <dbReference type="ChEBI" id="CHEBI:18420"/>
    </cofactor>
</comment>
<feature type="transmembrane region" description="Helical" evidence="11">
    <location>
        <begin position="117"/>
        <end position="135"/>
    </location>
</feature>
<dbReference type="AlphaFoldDB" id="A0A7W8HEY1"/>
<comment type="catalytic activity">
    <reaction evidence="11">
        <text>all-trans-octaprenyl diphosphate + 4-hydroxybenzoate = 4-hydroxy-3-(all-trans-octaprenyl)benzoate + diphosphate</text>
        <dbReference type="Rhea" id="RHEA:27782"/>
        <dbReference type="ChEBI" id="CHEBI:1617"/>
        <dbReference type="ChEBI" id="CHEBI:17879"/>
        <dbReference type="ChEBI" id="CHEBI:33019"/>
        <dbReference type="ChEBI" id="CHEBI:57711"/>
        <dbReference type="EC" id="2.5.1.39"/>
    </reaction>
</comment>
<feature type="transmembrane region" description="Helical" evidence="11">
    <location>
        <begin position="237"/>
        <end position="257"/>
    </location>
</feature>
<dbReference type="PANTHER" id="PTHR11048:SF28">
    <property type="entry name" value="4-HYDROXYBENZOATE POLYPRENYLTRANSFERASE, MITOCHONDRIAL"/>
    <property type="match status" value="1"/>
</dbReference>
<dbReference type="FunFam" id="1.10.357.140:FF:000008">
    <property type="entry name" value="4-hydroxybenzoate octaprenyltransferase"/>
    <property type="match status" value="1"/>
</dbReference>
<name>A0A7W8HEY1_9BURK</name>
<feature type="transmembrane region" description="Helical" evidence="11">
    <location>
        <begin position="269"/>
        <end position="289"/>
    </location>
</feature>
<keyword evidence="14" id="KW-1185">Reference proteome</keyword>
<feature type="transmembrane region" description="Helical" evidence="11">
    <location>
        <begin position="210"/>
        <end position="231"/>
    </location>
</feature>
<dbReference type="InterPro" id="IPR039653">
    <property type="entry name" value="Prenyltransferase"/>
</dbReference>
<comment type="caution">
    <text evidence="13">The sequence shown here is derived from an EMBL/GenBank/DDBJ whole genome shotgun (WGS) entry which is preliminary data.</text>
</comment>
<evidence type="ECO:0000256" key="12">
    <source>
        <dbReference type="NCBIfam" id="TIGR01474"/>
    </source>
</evidence>
<evidence type="ECO:0000256" key="11">
    <source>
        <dbReference type="HAMAP-Rule" id="MF_01635"/>
    </source>
</evidence>
<dbReference type="InterPro" id="IPR000537">
    <property type="entry name" value="UbiA_prenyltransferase"/>
</dbReference>
<dbReference type="FunFam" id="1.20.120.1780:FF:000001">
    <property type="entry name" value="4-hydroxybenzoate octaprenyltransferase"/>
    <property type="match status" value="1"/>
</dbReference>
<keyword evidence="5 11" id="KW-0997">Cell inner membrane</keyword>
<evidence type="ECO:0000256" key="10">
    <source>
        <dbReference type="ARBA" id="ARBA00023136"/>
    </source>
</evidence>
<evidence type="ECO:0000256" key="2">
    <source>
        <dbReference type="ARBA" id="ARBA00004141"/>
    </source>
</evidence>
<keyword evidence="6 11" id="KW-0808">Transferase</keyword>
<feature type="transmembrane region" description="Helical" evidence="11">
    <location>
        <begin position="23"/>
        <end position="43"/>
    </location>
</feature>
<dbReference type="NCBIfam" id="TIGR01474">
    <property type="entry name" value="ubiA_proteo"/>
    <property type="match status" value="1"/>
</dbReference>
<dbReference type="HAMAP" id="MF_01635">
    <property type="entry name" value="UbiA"/>
    <property type="match status" value="1"/>
</dbReference>
<dbReference type="Proteomes" id="UP000532440">
    <property type="component" value="Unassembled WGS sequence"/>
</dbReference>
<keyword evidence="4 11" id="KW-1003">Cell membrane</keyword>
<comment type="similarity">
    <text evidence="3 11">Belongs to the UbiA prenyltransferase family.</text>
</comment>
<feature type="transmembrane region" description="Helical" evidence="11">
    <location>
        <begin position="169"/>
        <end position="189"/>
    </location>
</feature>
<dbReference type="InterPro" id="IPR044878">
    <property type="entry name" value="UbiA_sf"/>
</dbReference>
<protein>
    <recommendedName>
        <fullName evidence="11 12">4-hydroxybenzoate octaprenyltransferase</fullName>
        <ecNumber evidence="11 12">2.5.1.39</ecNumber>
    </recommendedName>
    <alternativeName>
        <fullName evidence="11">4-HB polyprenyltransferase</fullName>
    </alternativeName>
</protein>
<gene>
    <name evidence="11" type="primary">ubiA</name>
    <name evidence="13" type="ORF">HNQ70_000725</name>
</gene>
<dbReference type="Gene3D" id="1.20.120.1780">
    <property type="entry name" value="UbiA prenyltransferase"/>
    <property type="match status" value="1"/>
</dbReference>
<dbReference type="PANTHER" id="PTHR11048">
    <property type="entry name" value="PRENYLTRANSFERASES"/>
    <property type="match status" value="1"/>
</dbReference>
<dbReference type="GO" id="GO:0006744">
    <property type="term" value="P:ubiquinone biosynthetic process"/>
    <property type="evidence" value="ECO:0007669"/>
    <property type="project" value="UniProtKB-UniRule"/>
</dbReference>
<dbReference type="InterPro" id="IPR030470">
    <property type="entry name" value="UbiA_prenylTrfase_CS"/>
</dbReference>
<feature type="transmembrane region" description="Helical" evidence="11">
    <location>
        <begin position="144"/>
        <end position="163"/>
    </location>
</feature>
<dbReference type="EC" id="2.5.1.39" evidence="11 12"/>
<evidence type="ECO:0000256" key="6">
    <source>
        <dbReference type="ARBA" id="ARBA00022679"/>
    </source>
</evidence>
<accession>A0A7W8HEY1</accession>
<dbReference type="Gene3D" id="1.10.357.140">
    <property type="entry name" value="UbiA prenyltransferase"/>
    <property type="match status" value="1"/>
</dbReference>
<comment type="pathway">
    <text evidence="11">Cofactor biosynthesis; ubiquinone biosynthesis.</text>
</comment>
<reference evidence="13 14" key="1">
    <citation type="submission" date="2020-08" db="EMBL/GenBank/DDBJ databases">
        <title>Genomic Encyclopedia of Type Strains, Phase IV (KMG-IV): sequencing the most valuable type-strain genomes for metagenomic binning, comparative biology and taxonomic classification.</title>
        <authorList>
            <person name="Goeker M."/>
        </authorList>
    </citation>
    <scope>NUCLEOTIDE SEQUENCE [LARGE SCALE GENOMIC DNA]</scope>
    <source>
        <strain evidence="13 14">DSM 29781</strain>
    </source>
</reference>
<evidence type="ECO:0000313" key="13">
    <source>
        <dbReference type="EMBL" id="MBB5270721.1"/>
    </source>
</evidence>
<evidence type="ECO:0000256" key="4">
    <source>
        <dbReference type="ARBA" id="ARBA00022475"/>
    </source>
</evidence>
<evidence type="ECO:0000256" key="3">
    <source>
        <dbReference type="ARBA" id="ARBA00005985"/>
    </source>
</evidence>
<proteinExistence type="inferred from homology"/>
<evidence type="ECO:0000256" key="1">
    <source>
        <dbReference type="ARBA" id="ARBA00001946"/>
    </source>
</evidence>
<dbReference type="GO" id="GO:0008412">
    <property type="term" value="F:4-hydroxybenzoate polyprenyltransferase activity"/>
    <property type="evidence" value="ECO:0007669"/>
    <property type="project" value="UniProtKB-UniRule"/>
</dbReference>
<comment type="subcellular location">
    <subcellularLocation>
        <location evidence="11">Cell inner membrane</location>
        <topology evidence="11">Multi-pass membrane protein</topology>
    </subcellularLocation>
    <subcellularLocation>
        <location evidence="2">Membrane</location>
        <topology evidence="2">Multi-pass membrane protein</topology>
    </subcellularLocation>
</comment>
<comment type="function">
    <text evidence="11">Catalyzes the prenylation of para-hydroxybenzoate (PHB) with an all-trans polyprenyl group. Mediates the second step in the final reaction sequence of ubiquinone-8 (UQ-8) biosynthesis, which is the condensation of the polyisoprenoid side chain with PHB, generating the first membrane-bound Q intermediate 3-octaprenyl-4-hydroxybenzoate.</text>
</comment>
<keyword evidence="7 11" id="KW-0831">Ubiquinone biosynthesis</keyword>
<dbReference type="CDD" id="cd13959">
    <property type="entry name" value="PT_UbiA_COQ2"/>
    <property type="match status" value="1"/>
</dbReference>
<evidence type="ECO:0000256" key="8">
    <source>
        <dbReference type="ARBA" id="ARBA00022692"/>
    </source>
</evidence>
<dbReference type="InterPro" id="IPR006370">
    <property type="entry name" value="HB_polyprenyltransferase-like"/>
</dbReference>
<dbReference type="PROSITE" id="PS00943">
    <property type="entry name" value="UBIA"/>
    <property type="match status" value="1"/>
</dbReference>
<sequence>MSTAASPSRLELYWRLVRMHRPIGILLLLWPTLWALLVASGGAPDGYTLFAFVAGTVLMRAAGCAINDYADRHIDLHVERTRDRPLTCGLIEPWEALAVFSVLAVVAALLVIPFNGLTWLLALVAAFLAASYPFTKRFLALPQAYLGIAFGFGIPMAFAAVLGEVPSTAWAMLAANVFWALAYDTEYAMVDRDDDLRIGIRTAAITFGRFDVAAVMVCYGAALGLLALAGWLEGFGVFYTLGLAAAALVATYHYTLIRDRSREGCFRAFNHNTWFGAAVFAGILLEYLVP</sequence>
<evidence type="ECO:0000313" key="14">
    <source>
        <dbReference type="Proteomes" id="UP000532440"/>
    </source>
</evidence>
<dbReference type="UniPathway" id="UPA00232"/>
<feature type="transmembrane region" description="Helical" evidence="11">
    <location>
        <begin position="91"/>
        <end position="111"/>
    </location>
</feature>
<evidence type="ECO:0000256" key="7">
    <source>
        <dbReference type="ARBA" id="ARBA00022688"/>
    </source>
</evidence>
<keyword evidence="8 11" id="KW-0812">Transmembrane</keyword>
<dbReference type="EMBL" id="JACHGB010000002">
    <property type="protein sequence ID" value="MBB5270721.1"/>
    <property type="molecule type" value="Genomic_DNA"/>
</dbReference>